<feature type="region of interest" description="Disordered" evidence="1">
    <location>
        <begin position="1"/>
        <end position="33"/>
    </location>
</feature>
<sequence length="81" mass="9181">MSMLPIIGNPFGPGGYGNRRRSRDIRPNSKNKGMMKRKRALVVPNGCKAWRRESIAVTIFLSFGFSACLRVDCLVGFYLWN</sequence>
<protein>
    <submittedName>
        <fullName evidence="2">Cytochrome P450 family protein</fullName>
    </submittedName>
</protein>
<organism evidence="2">
    <name type="scientific">Rhizophora mucronata</name>
    <name type="common">Asiatic mangrove</name>
    <dbReference type="NCBI Taxonomy" id="61149"/>
    <lineage>
        <taxon>Eukaryota</taxon>
        <taxon>Viridiplantae</taxon>
        <taxon>Streptophyta</taxon>
        <taxon>Embryophyta</taxon>
        <taxon>Tracheophyta</taxon>
        <taxon>Spermatophyta</taxon>
        <taxon>Magnoliopsida</taxon>
        <taxon>eudicotyledons</taxon>
        <taxon>Gunneridae</taxon>
        <taxon>Pentapetalae</taxon>
        <taxon>rosids</taxon>
        <taxon>fabids</taxon>
        <taxon>Malpighiales</taxon>
        <taxon>Rhizophoraceae</taxon>
        <taxon>Rhizophora</taxon>
    </lineage>
</organism>
<accession>A0A2P2KMP7</accession>
<dbReference type="EMBL" id="GGEC01026516">
    <property type="protein sequence ID" value="MBX07000.1"/>
    <property type="molecule type" value="Transcribed_RNA"/>
</dbReference>
<evidence type="ECO:0000256" key="1">
    <source>
        <dbReference type="SAM" id="MobiDB-lite"/>
    </source>
</evidence>
<evidence type="ECO:0000313" key="2">
    <source>
        <dbReference type="EMBL" id="MBX07000.1"/>
    </source>
</evidence>
<reference evidence="2" key="1">
    <citation type="submission" date="2018-02" db="EMBL/GenBank/DDBJ databases">
        <title>Rhizophora mucronata_Transcriptome.</title>
        <authorList>
            <person name="Meera S.P."/>
            <person name="Sreeshan A."/>
            <person name="Augustine A."/>
        </authorList>
    </citation>
    <scope>NUCLEOTIDE SEQUENCE</scope>
    <source>
        <tissue evidence="2">Leaf</tissue>
    </source>
</reference>
<name>A0A2P2KMP7_RHIMU</name>
<proteinExistence type="predicted"/>
<dbReference type="AlphaFoldDB" id="A0A2P2KMP7"/>